<protein>
    <submittedName>
        <fullName evidence="7">Cytochrome c</fullName>
    </submittedName>
</protein>
<gene>
    <name evidence="7" type="ORF">LNV07_02900</name>
</gene>
<evidence type="ECO:0000313" key="7">
    <source>
        <dbReference type="EMBL" id="MCV2367043.1"/>
    </source>
</evidence>
<evidence type="ECO:0000256" key="1">
    <source>
        <dbReference type="ARBA" id="ARBA00022617"/>
    </source>
</evidence>
<organism evidence="7 8">
    <name type="scientific">Roseateles oligotrophus</name>
    <dbReference type="NCBI Taxonomy" id="1769250"/>
    <lineage>
        <taxon>Bacteria</taxon>
        <taxon>Pseudomonadati</taxon>
        <taxon>Pseudomonadota</taxon>
        <taxon>Betaproteobacteria</taxon>
        <taxon>Burkholderiales</taxon>
        <taxon>Sphaerotilaceae</taxon>
        <taxon>Roseateles</taxon>
    </lineage>
</organism>
<evidence type="ECO:0000256" key="2">
    <source>
        <dbReference type="ARBA" id="ARBA00022723"/>
    </source>
</evidence>
<dbReference type="InterPro" id="IPR036909">
    <property type="entry name" value="Cyt_c-like_dom_sf"/>
</dbReference>
<feature type="signal peptide" evidence="5">
    <location>
        <begin position="1"/>
        <end position="18"/>
    </location>
</feature>
<dbReference type="RefSeq" id="WP_263569650.1">
    <property type="nucleotide sequence ID" value="NZ_JAJIRN010000001.1"/>
</dbReference>
<dbReference type="PROSITE" id="PS51007">
    <property type="entry name" value="CYTC"/>
    <property type="match status" value="1"/>
</dbReference>
<evidence type="ECO:0000256" key="4">
    <source>
        <dbReference type="PROSITE-ProRule" id="PRU00433"/>
    </source>
</evidence>
<dbReference type="InterPro" id="IPR009056">
    <property type="entry name" value="Cyt_c-like_dom"/>
</dbReference>
<accession>A0ABT2Y9S2</accession>
<dbReference type="Pfam" id="PF13442">
    <property type="entry name" value="Cytochrome_CBB3"/>
    <property type="match status" value="1"/>
</dbReference>
<sequence>MRLLLAVGLLLVALGAQAAESPTLGRQSELVRMVRQDCGSCHGMKLTGGLGPALTREALADTPLLTLKATIYHGRPGTPMPPWRSMISESEAEWIASKLLQGFPSDTPNKAGP</sequence>
<dbReference type="SUPFAM" id="SSF46626">
    <property type="entry name" value="Cytochrome c"/>
    <property type="match status" value="1"/>
</dbReference>
<keyword evidence="5" id="KW-0732">Signal</keyword>
<keyword evidence="1 4" id="KW-0349">Heme</keyword>
<feature type="chain" id="PRO_5046861429" evidence="5">
    <location>
        <begin position="19"/>
        <end position="113"/>
    </location>
</feature>
<comment type="caution">
    <text evidence="7">The sequence shown here is derived from an EMBL/GenBank/DDBJ whole genome shotgun (WGS) entry which is preliminary data.</text>
</comment>
<reference evidence="7 8" key="1">
    <citation type="submission" date="2021-11" db="EMBL/GenBank/DDBJ databases">
        <authorList>
            <person name="Liang Q."/>
            <person name="Mou H."/>
            <person name="Liu Z."/>
        </authorList>
    </citation>
    <scope>NUCLEOTIDE SEQUENCE [LARGE SCALE GENOMIC DNA]</scope>
    <source>
        <strain evidence="7 8">CHU3</strain>
    </source>
</reference>
<evidence type="ECO:0000259" key="6">
    <source>
        <dbReference type="PROSITE" id="PS51007"/>
    </source>
</evidence>
<keyword evidence="2 4" id="KW-0479">Metal-binding</keyword>
<dbReference type="EMBL" id="JAJIRN010000001">
    <property type="protein sequence ID" value="MCV2367043.1"/>
    <property type="molecule type" value="Genomic_DNA"/>
</dbReference>
<evidence type="ECO:0000256" key="3">
    <source>
        <dbReference type="ARBA" id="ARBA00023004"/>
    </source>
</evidence>
<proteinExistence type="predicted"/>
<keyword evidence="8" id="KW-1185">Reference proteome</keyword>
<dbReference type="Gene3D" id="1.10.760.10">
    <property type="entry name" value="Cytochrome c-like domain"/>
    <property type="match status" value="1"/>
</dbReference>
<feature type="domain" description="Cytochrome c" evidence="6">
    <location>
        <begin position="10"/>
        <end position="103"/>
    </location>
</feature>
<evidence type="ECO:0000256" key="5">
    <source>
        <dbReference type="SAM" id="SignalP"/>
    </source>
</evidence>
<name>A0ABT2Y9S2_9BURK</name>
<keyword evidence="3 4" id="KW-0408">Iron</keyword>
<dbReference type="Proteomes" id="UP001209701">
    <property type="component" value="Unassembled WGS sequence"/>
</dbReference>
<evidence type="ECO:0000313" key="8">
    <source>
        <dbReference type="Proteomes" id="UP001209701"/>
    </source>
</evidence>